<reference evidence="2" key="1">
    <citation type="submission" date="2014-09" db="EMBL/GenBank/DDBJ databases">
        <authorList>
            <person name="Magalhaes I.L.F."/>
            <person name="Oliveira U."/>
            <person name="Santos F.R."/>
            <person name="Vidigal T.H.D.A."/>
            <person name="Brescovit A.D."/>
            <person name="Santos A.J."/>
        </authorList>
    </citation>
    <scope>NUCLEOTIDE SEQUENCE</scope>
    <source>
        <tissue evidence="2">Shoot tissue taken approximately 20 cm above the soil surface</tissue>
    </source>
</reference>
<feature type="compositionally biased region" description="Low complexity" evidence="1">
    <location>
        <begin position="66"/>
        <end position="78"/>
    </location>
</feature>
<proteinExistence type="predicted"/>
<evidence type="ECO:0000256" key="1">
    <source>
        <dbReference type="SAM" id="MobiDB-lite"/>
    </source>
</evidence>
<sequence length="147" mass="14890">MTIRFTGGIDFNRSICTSSKVPLGIMIASSSSSAVNSTAMFSNGRNTWRKLRTDASSHMPRSLHRGSSSGASGSATSGVTTRYSGVSSPAFPLRRGRGGGGVGAGTGVGGTTIGRLWHPRGNRALLGVTTAASRGTSPSAFCCSSSS</sequence>
<dbReference type="EMBL" id="GBRH01207517">
    <property type="protein sequence ID" value="JAD90378.1"/>
    <property type="molecule type" value="Transcribed_RNA"/>
</dbReference>
<feature type="region of interest" description="Disordered" evidence="1">
    <location>
        <begin position="54"/>
        <end position="105"/>
    </location>
</feature>
<accession>A0A0A9DUK3</accession>
<dbReference type="AlphaFoldDB" id="A0A0A9DUK3"/>
<evidence type="ECO:0000313" key="2">
    <source>
        <dbReference type="EMBL" id="JAD90378.1"/>
    </source>
</evidence>
<name>A0A0A9DUK3_ARUDO</name>
<organism evidence="2">
    <name type="scientific">Arundo donax</name>
    <name type="common">Giant reed</name>
    <name type="synonym">Donax arundinaceus</name>
    <dbReference type="NCBI Taxonomy" id="35708"/>
    <lineage>
        <taxon>Eukaryota</taxon>
        <taxon>Viridiplantae</taxon>
        <taxon>Streptophyta</taxon>
        <taxon>Embryophyta</taxon>
        <taxon>Tracheophyta</taxon>
        <taxon>Spermatophyta</taxon>
        <taxon>Magnoliopsida</taxon>
        <taxon>Liliopsida</taxon>
        <taxon>Poales</taxon>
        <taxon>Poaceae</taxon>
        <taxon>PACMAD clade</taxon>
        <taxon>Arundinoideae</taxon>
        <taxon>Arundineae</taxon>
        <taxon>Arundo</taxon>
    </lineage>
</organism>
<reference evidence="2" key="2">
    <citation type="journal article" date="2015" name="Data Brief">
        <title>Shoot transcriptome of the giant reed, Arundo donax.</title>
        <authorList>
            <person name="Barrero R.A."/>
            <person name="Guerrero F.D."/>
            <person name="Moolhuijzen P."/>
            <person name="Goolsby J.A."/>
            <person name="Tidwell J."/>
            <person name="Bellgard S.E."/>
            <person name="Bellgard M.I."/>
        </authorList>
    </citation>
    <scope>NUCLEOTIDE SEQUENCE</scope>
    <source>
        <tissue evidence="2">Shoot tissue taken approximately 20 cm above the soil surface</tissue>
    </source>
</reference>
<protein>
    <submittedName>
        <fullName evidence="2">Uncharacterized protein</fullName>
    </submittedName>
</protein>